<feature type="domain" description="AMP-dependent synthetase/ligase" evidence="3">
    <location>
        <begin position="29"/>
        <end position="220"/>
    </location>
</feature>
<feature type="domain" description="AMP-binding enzyme C-terminal" evidence="4">
    <location>
        <begin position="268"/>
        <end position="340"/>
    </location>
</feature>
<evidence type="ECO:0000256" key="2">
    <source>
        <dbReference type="ARBA" id="ARBA00022598"/>
    </source>
</evidence>
<dbReference type="EMBL" id="JAJOMB010000019">
    <property type="protein sequence ID" value="MCD5314980.1"/>
    <property type="molecule type" value="Genomic_DNA"/>
</dbReference>
<dbReference type="SUPFAM" id="SSF56801">
    <property type="entry name" value="Acetyl-CoA synthetase-like"/>
    <property type="match status" value="1"/>
</dbReference>
<dbReference type="Pfam" id="PF00501">
    <property type="entry name" value="AMP-binding"/>
    <property type="match status" value="1"/>
</dbReference>
<dbReference type="Proteomes" id="UP001138997">
    <property type="component" value="Unassembled WGS sequence"/>
</dbReference>
<keyword evidence="6" id="KW-1185">Reference proteome</keyword>
<name>A0A9X1SXA7_9ACTN</name>
<dbReference type="RefSeq" id="WP_231447786.1">
    <property type="nucleotide sequence ID" value="NZ_JAJOMB010000019.1"/>
</dbReference>
<dbReference type="PANTHER" id="PTHR43201:SF5">
    <property type="entry name" value="MEDIUM-CHAIN ACYL-COA LIGASE ACSF2, MITOCHONDRIAL"/>
    <property type="match status" value="1"/>
</dbReference>
<dbReference type="InterPro" id="IPR000873">
    <property type="entry name" value="AMP-dep_synth/lig_dom"/>
</dbReference>
<comment type="similarity">
    <text evidence="1">Belongs to the ATP-dependent AMP-binding enzyme family.</text>
</comment>
<dbReference type="Pfam" id="PF13193">
    <property type="entry name" value="AMP-binding_C"/>
    <property type="match status" value="1"/>
</dbReference>
<dbReference type="Gene3D" id="3.40.50.12780">
    <property type="entry name" value="N-terminal domain of ligase-like"/>
    <property type="match status" value="1"/>
</dbReference>
<reference evidence="5" key="1">
    <citation type="submission" date="2021-11" db="EMBL/GenBank/DDBJ databases">
        <title>Streptomyces corallinus and Kineosporia corallina sp. nov., two new coral-derived marine actinobacteria.</title>
        <authorList>
            <person name="Buangrab K."/>
            <person name="Sutthacheep M."/>
            <person name="Yeemin T."/>
            <person name="Harunari E."/>
            <person name="Igarashi Y."/>
            <person name="Sripreechasak P."/>
            <person name="Kanchanasin P."/>
            <person name="Tanasupawat S."/>
            <person name="Phongsopitanun W."/>
        </authorList>
    </citation>
    <scope>NUCLEOTIDE SEQUENCE</scope>
    <source>
        <strain evidence="5">JCM 31032</strain>
    </source>
</reference>
<keyword evidence="2 5" id="KW-0436">Ligase</keyword>
<gene>
    <name evidence="5" type="ORF">LR394_29160</name>
</gene>
<dbReference type="Gene3D" id="3.30.300.30">
    <property type="match status" value="1"/>
</dbReference>
<accession>A0A9X1SXA7</accession>
<evidence type="ECO:0000313" key="5">
    <source>
        <dbReference type="EMBL" id="MCD5314980.1"/>
    </source>
</evidence>
<evidence type="ECO:0000256" key="1">
    <source>
        <dbReference type="ARBA" id="ARBA00006432"/>
    </source>
</evidence>
<evidence type="ECO:0000259" key="3">
    <source>
        <dbReference type="Pfam" id="PF00501"/>
    </source>
</evidence>
<dbReference type="AlphaFoldDB" id="A0A9X1SXA7"/>
<dbReference type="PANTHER" id="PTHR43201">
    <property type="entry name" value="ACYL-COA SYNTHETASE"/>
    <property type="match status" value="1"/>
</dbReference>
<evidence type="ECO:0000259" key="4">
    <source>
        <dbReference type="Pfam" id="PF13193"/>
    </source>
</evidence>
<dbReference type="GO" id="GO:0031956">
    <property type="term" value="F:medium-chain fatty acid-CoA ligase activity"/>
    <property type="evidence" value="ECO:0007669"/>
    <property type="project" value="TreeGrafter"/>
</dbReference>
<dbReference type="GO" id="GO:0006631">
    <property type="term" value="P:fatty acid metabolic process"/>
    <property type="evidence" value="ECO:0007669"/>
    <property type="project" value="TreeGrafter"/>
</dbReference>
<dbReference type="Gene3D" id="3.40.50.980">
    <property type="match status" value="2"/>
</dbReference>
<evidence type="ECO:0000313" key="6">
    <source>
        <dbReference type="Proteomes" id="UP001138997"/>
    </source>
</evidence>
<comment type="caution">
    <text evidence="5">The sequence shown here is derived from an EMBL/GenBank/DDBJ whole genome shotgun (WGS) entry which is preliminary data.</text>
</comment>
<protein>
    <submittedName>
        <fullName evidence="5">Acyl--CoA ligase</fullName>
    </submittedName>
</protein>
<dbReference type="InterPro" id="IPR042099">
    <property type="entry name" value="ANL_N_sf"/>
</dbReference>
<sequence>MTARIVVLDGTRASLLERLHDVRSQGDIPLVGDQRWPQEHWTAVRALAAAKAVPEEAAWATLTSGTSGTPRIVLRSHASWQQSFAAIATILTGPVLLPAPPASSLTLFSLAHALNGGPQPVDNDEATCFHGTPQALRTVLESSAYPRLRTALVGGSHLDPQLRAAAQARGIRVVSYYGAAELSFVALDQGTGLRAFPGAELGVRRGELWVRSPYTALGYLGTAGPLRRDGDWSTVGDRANLDDGVLTLQGRADSAILTASATVVPEDVEATLRTIAGVRDAVVFGFPAPGVGAIVAAMVEPLGAPLTVGELRTTVAAHCGPAHRPRLWFTGSLPRTASGKPARAEVRRQALSGKVERLA</sequence>
<dbReference type="InterPro" id="IPR045851">
    <property type="entry name" value="AMP-bd_C_sf"/>
</dbReference>
<dbReference type="InterPro" id="IPR025110">
    <property type="entry name" value="AMP-bd_C"/>
</dbReference>
<proteinExistence type="inferred from homology"/>
<organism evidence="5 6">
    <name type="scientific">Kineosporia babensis</name>
    <dbReference type="NCBI Taxonomy" id="499548"/>
    <lineage>
        <taxon>Bacteria</taxon>
        <taxon>Bacillati</taxon>
        <taxon>Actinomycetota</taxon>
        <taxon>Actinomycetes</taxon>
        <taxon>Kineosporiales</taxon>
        <taxon>Kineosporiaceae</taxon>
        <taxon>Kineosporia</taxon>
    </lineage>
</organism>